<organism evidence="1 2">
    <name type="scientific">Allacma fusca</name>
    <dbReference type="NCBI Taxonomy" id="39272"/>
    <lineage>
        <taxon>Eukaryota</taxon>
        <taxon>Metazoa</taxon>
        <taxon>Ecdysozoa</taxon>
        <taxon>Arthropoda</taxon>
        <taxon>Hexapoda</taxon>
        <taxon>Collembola</taxon>
        <taxon>Symphypleona</taxon>
        <taxon>Sminthuridae</taxon>
        <taxon>Allacma</taxon>
    </lineage>
</organism>
<evidence type="ECO:0000313" key="1">
    <source>
        <dbReference type="EMBL" id="CAG7823083.1"/>
    </source>
</evidence>
<dbReference type="EMBL" id="CAJVCH010528302">
    <property type="protein sequence ID" value="CAG7823083.1"/>
    <property type="molecule type" value="Genomic_DNA"/>
</dbReference>
<dbReference type="AlphaFoldDB" id="A0A8J2L0A6"/>
<proteinExistence type="predicted"/>
<dbReference type="Proteomes" id="UP000708208">
    <property type="component" value="Unassembled WGS sequence"/>
</dbReference>
<keyword evidence="2" id="KW-1185">Reference proteome</keyword>
<evidence type="ECO:0000313" key="2">
    <source>
        <dbReference type="Proteomes" id="UP000708208"/>
    </source>
</evidence>
<reference evidence="1" key="1">
    <citation type="submission" date="2021-06" db="EMBL/GenBank/DDBJ databases">
        <authorList>
            <person name="Hodson N. C."/>
            <person name="Mongue J. A."/>
            <person name="Jaron S. K."/>
        </authorList>
    </citation>
    <scope>NUCLEOTIDE SEQUENCE</scope>
</reference>
<comment type="caution">
    <text evidence="1">The sequence shown here is derived from an EMBL/GenBank/DDBJ whole genome shotgun (WGS) entry which is preliminary data.</text>
</comment>
<accession>A0A8J2L0A6</accession>
<gene>
    <name evidence="1" type="ORF">AFUS01_LOCUS33319</name>
</gene>
<protein>
    <submittedName>
        <fullName evidence="1">Uncharacterized protein</fullName>
    </submittedName>
</protein>
<name>A0A8J2L0A6_9HEXA</name>
<sequence length="66" mass="7492">MLEERYAREALINGYQRYRSFKPHGAYVAVEVNNKFQVGVVDGADITTETVTVTFMAKSGQRNCFL</sequence>